<gene>
    <name evidence="3" type="ORF">C8E83_1063</name>
</gene>
<evidence type="ECO:0000313" key="3">
    <source>
        <dbReference type="EMBL" id="RKR73963.1"/>
    </source>
</evidence>
<proteinExistence type="predicted"/>
<dbReference type="Pfam" id="PF12275">
    <property type="entry name" value="DUF3616"/>
    <property type="match status" value="1"/>
</dbReference>
<evidence type="ECO:0000313" key="4">
    <source>
        <dbReference type="Proteomes" id="UP000280008"/>
    </source>
</evidence>
<dbReference type="Gene3D" id="2.60.40.10">
    <property type="entry name" value="Immunoglobulins"/>
    <property type="match status" value="1"/>
</dbReference>
<keyword evidence="1" id="KW-0732">Signal</keyword>
<dbReference type="GO" id="GO:0005975">
    <property type="term" value="P:carbohydrate metabolic process"/>
    <property type="evidence" value="ECO:0007669"/>
    <property type="project" value="UniProtKB-ARBA"/>
</dbReference>
<dbReference type="PROSITE" id="PS51318">
    <property type="entry name" value="TAT"/>
    <property type="match status" value="1"/>
</dbReference>
<name>A0A495ID78_9MICO</name>
<feature type="chain" id="PRO_5038842792" evidence="1">
    <location>
        <begin position="25"/>
        <end position="1043"/>
    </location>
</feature>
<keyword evidence="4" id="KW-1185">Reference proteome</keyword>
<dbReference type="InterPro" id="IPR006311">
    <property type="entry name" value="TAT_signal"/>
</dbReference>
<organism evidence="3 4">
    <name type="scientific">Frondihabitans australicus</name>
    <dbReference type="NCBI Taxonomy" id="386892"/>
    <lineage>
        <taxon>Bacteria</taxon>
        <taxon>Bacillati</taxon>
        <taxon>Actinomycetota</taxon>
        <taxon>Actinomycetes</taxon>
        <taxon>Micrococcales</taxon>
        <taxon>Microbacteriaceae</taxon>
        <taxon>Frondihabitans</taxon>
    </lineage>
</organism>
<comment type="caution">
    <text evidence="3">The sequence shown here is derived from an EMBL/GenBank/DDBJ whole genome shotgun (WGS) entry which is preliminary data.</text>
</comment>
<protein>
    <submittedName>
        <fullName evidence="3">Uncharacterized protein DUF3616</fullName>
    </submittedName>
</protein>
<dbReference type="OrthoDB" id="9758923at2"/>
<evidence type="ECO:0000256" key="1">
    <source>
        <dbReference type="SAM" id="SignalP"/>
    </source>
</evidence>
<feature type="domain" description="DUF3616" evidence="2">
    <location>
        <begin position="696"/>
        <end position="747"/>
    </location>
</feature>
<dbReference type="InterPro" id="IPR013783">
    <property type="entry name" value="Ig-like_fold"/>
</dbReference>
<dbReference type="RefSeq" id="WP_121368764.1">
    <property type="nucleotide sequence ID" value="NZ_RBKS01000001.1"/>
</dbReference>
<dbReference type="AlphaFoldDB" id="A0A495ID78"/>
<sequence>MPISSGSRRSLGLTLAVALSVTGAASLTATGAASASAATASFTPGDVVVYRVGDGTTALSSGATPVFLDEYTPSGTLVQSVPMPQTASGTQHALTASGSSGSEGLLTLSADGRYLIAPGYSAAVGTKKISSTASASTPRTIARVAADGSVDTSTALTDSADGNNVRSATSTNGTDLYVGGAAGGARYTTLGSSTSTELDNGTYKNVRQVSVVDGQLYASADPTKAGLTIGTIGTGTPTTTGQSVTNLTFDTAPNDPYAYSLLTLGTGTAPDTLYEADSTNGTVVKYGLVNGTWTQEGSVLVPQVTGLTANDSNGDVTIYATSAGVNSTTGTLYSITDDSGVGGSLSGVATTVATLPANEAVRGVAFAPGTTIGSGGGIKPPVVKPTISTGDTSLPAALGDTTQQTLAVTVGDTAVDPADLTVTATSSNQAVAADSGISITGAGADRTLSVKPGGVGTSTLTLTVTAPDGSKAQTQVAYGVSDDYSETASKVSYLSGAANASAAVDAGDGYAFVGDDESDTLRLYDMTKSGAPVASFDFDSLLPDGDSEIDIEGASKQGDVIYWEGSMSNSSSGKLAPARSTVFATRVTGTGANATLTYLGSYTGLLADLVAWDQSNGSGLGANYLGLAASSADGVDGHDSSALNVEGLEFASPTSSTAYLAFRAPLEPTTDRHLAMLIPVTNYTALSTAGNQSSTHATFGKPIFMDLGGLGIRDIKENANGQFLIVAGTANGDNTGFSLYAWDGDPAHAPRLTGTQLPQVPATPNNGSWETIVSVPDSLTTGSQVQLVQDDGTVDWYGDGLTSKTGEATGLQKDLAATFTYTAPATQASSLTVTSSAATVAPHTAVTLTATVAGQPASAAPTGSVTFAITGADGSTVTCAAGATAPLTTTDDTASAATCTLPAGTLRASGSAYTVKATYAGSDGYTASTGSLTETVAGIATKTSAATIALLPTTKTPIGILGVVVPAKLSSQTMAGTVTVTERNSAGAVVGSQKTTLPGLLPIIATTVPGGILPVGTSTVTIAYAGNEYYSPSSTTLTVKLTR</sequence>
<dbReference type="InterPro" id="IPR022060">
    <property type="entry name" value="DUF3616"/>
</dbReference>
<dbReference type="EMBL" id="RBKS01000001">
    <property type="protein sequence ID" value="RKR73963.1"/>
    <property type="molecule type" value="Genomic_DNA"/>
</dbReference>
<reference evidence="3 4" key="1">
    <citation type="submission" date="2018-10" db="EMBL/GenBank/DDBJ databases">
        <title>Sequencing the genomes of 1000 actinobacteria strains.</title>
        <authorList>
            <person name="Klenk H.-P."/>
        </authorList>
    </citation>
    <scope>NUCLEOTIDE SEQUENCE [LARGE SCALE GENOMIC DNA]</scope>
    <source>
        <strain evidence="3 4">DSM 17894</strain>
    </source>
</reference>
<dbReference type="Proteomes" id="UP000280008">
    <property type="component" value="Unassembled WGS sequence"/>
</dbReference>
<evidence type="ECO:0000259" key="2">
    <source>
        <dbReference type="Pfam" id="PF12275"/>
    </source>
</evidence>
<accession>A0A495ID78</accession>
<feature type="signal peptide" evidence="1">
    <location>
        <begin position="1"/>
        <end position="24"/>
    </location>
</feature>